<dbReference type="GO" id="GO:0016787">
    <property type="term" value="F:hydrolase activity"/>
    <property type="evidence" value="ECO:0007669"/>
    <property type="project" value="UniProtKB-KW"/>
</dbReference>
<evidence type="ECO:0000313" key="8">
    <source>
        <dbReference type="Proteomes" id="UP000593892"/>
    </source>
</evidence>
<accession>A0A7S7SJF7</accession>
<evidence type="ECO:0000256" key="4">
    <source>
        <dbReference type="ARBA" id="ARBA00022801"/>
    </source>
</evidence>
<dbReference type="GO" id="GO:0004519">
    <property type="term" value="F:endonuclease activity"/>
    <property type="evidence" value="ECO:0007669"/>
    <property type="project" value="UniProtKB-KW"/>
</dbReference>
<dbReference type="AlphaFoldDB" id="A0A7S7SJF7"/>
<dbReference type="NCBIfam" id="TIGR00632">
    <property type="entry name" value="vsr"/>
    <property type="match status" value="1"/>
</dbReference>
<dbReference type="GO" id="GO:0006298">
    <property type="term" value="P:mismatch repair"/>
    <property type="evidence" value="ECO:0007669"/>
    <property type="project" value="InterPro"/>
</dbReference>
<dbReference type="EMBL" id="CP063849">
    <property type="protein sequence ID" value="QOY88027.1"/>
    <property type="molecule type" value="Genomic_DNA"/>
</dbReference>
<evidence type="ECO:0000256" key="5">
    <source>
        <dbReference type="ARBA" id="ARBA00023204"/>
    </source>
</evidence>
<dbReference type="SUPFAM" id="SSF52980">
    <property type="entry name" value="Restriction endonuclease-like"/>
    <property type="match status" value="1"/>
</dbReference>
<proteinExistence type="inferred from homology"/>
<protein>
    <submittedName>
        <fullName evidence="7">DNA mismatch endonuclease Vsr</fullName>
    </submittedName>
</protein>
<gene>
    <name evidence="7" type="primary">vsr</name>
    <name evidence="7" type="ORF">IRI77_35715</name>
</gene>
<dbReference type="InterPro" id="IPR004603">
    <property type="entry name" value="DNA_mismatch_endonuc_vsr"/>
</dbReference>
<keyword evidence="2 7" id="KW-0255">Endonuclease</keyword>
<dbReference type="CDD" id="cd00221">
    <property type="entry name" value="Vsr"/>
    <property type="match status" value="1"/>
</dbReference>
<keyword evidence="4" id="KW-0378">Hydrolase</keyword>
<reference evidence="7 8" key="1">
    <citation type="submission" date="2020-10" db="EMBL/GenBank/DDBJ databases">
        <title>Complete genome sequence of Paludibaculum fermentans P105T, a facultatively anaerobic acidobacterium capable of dissimilatory Fe(III) reduction.</title>
        <authorList>
            <person name="Dedysh S.N."/>
            <person name="Beletsky A.V."/>
            <person name="Kulichevskaya I.S."/>
            <person name="Mardanov A.V."/>
            <person name="Ravin N.V."/>
        </authorList>
    </citation>
    <scope>NUCLEOTIDE SEQUENCE [LARGE SCALE GENOMIC DNA]</scope>
    <source>
        <strain evidence="7 8">P105</strain>
    </source>
</reference>
<sequence>MDVFSKDKRSEVMAKIRGRGNRSTERRMAALLRAKRISGWQMHREDLPGTPDFYFPNLHLALFIDGCFWHQCPRCSKLPAQNAVFWAEKLSKNVRRDRRTRRALNRAGIRVWRLWEHDLERNTPRCETVVSRIASLVLSAKRSPCG</sequence>
<dbReference type="KEGG" id="pfer:IRI77_35715"/>
<dbReference type="Pfam" id="PF03852">
    <property type="entry name" value="Vsr"/>
    <property type="match status" value="1"/>
</dbReference>
<evidence type="ECO:0000256" key="1">
    <source>
        <dbReference type="ARBA" id="ARBA00022722"/>
    </source>
</evidence>
<evidence type="ECO:0000256" key="2">
    <source>
        <dbReference type="ARBA" id="ARBA00022759"/>
    </source>
</evidence>
<evidence type="ECO:0000256" key="3">
    <source>
        <dbReference type="ARBA" id="ARBA00022763"/>
    </source>
</evidence>
<dbReference type="InterPro" id="IPR011335">
    <property type="entry name" value="Restrct_endonuc-II-like"/>
</dbReference>
<name>A0A7S7SJF7_PALFE</name>
<evidence type="ECO:0000256" key="6">
    <source>
        <dbReference type="ARBA" id="ARBA00029466"/>
    </source>
</evidence>
<keyword evidence="5" id="KW-0234">DNA repair</keyword>
<comment type="similarity">
    <text evidence="6">Belongs to the Vsr family.</text>
</comment>
<evidence type="ECO:0000313" key="7">
    <source>
        <dbReference type="EMBL" id="QOY88027.1"/>
    </source>
</evidence>
<dbReference type="Gene3D" id="3.40.960.10">
    <property type="entry name" value="VSR Endonuclease"/>
    <property type="match status" value="1"/>
</dbReference>
<keyword evidence="3" id="KW-0227">DNA damage</keyword>
<dbReference type="Proteomes" id="UP000593892">
    <property type="component" value="Chromosome"/>
</dbReference>
<keyword evidence="1" id="KW-0540">Nuclease</keyword>
<dbReference type="RefSeq" id="WP_194449690.1">
    <property type="nucleotide sequence ID" value="NZ_CP063849.1"/>
</dbReference>
<keyword evidence="8" id="KW-1185">Reference proteome</keyword>
<organism evidence="7 8">
    <name type="scientific">Paludibaculum fermentans</name>
    <dbReference type="NCBI Taxonomy" id="1473598"/>
    <lineage>
        <taxon>Bacteria</taxon>
        <taxon>Pseudomonadati</taxon>
        <taxon>Acidobacteriota</taxon>
        <taxon>Terriglobia</taxon>
        <taxon>Bryobacterales</taxon>
        <taxon>Bryobacteraceae</taxon>
        <taxon>Paludibaculum</taxon>
    </lineage>
</organism>